<keyword evidence="7" id="KW-0446">Lipid-binding</keyword>
<feature type="region of interest" description="Disordered" evidence="9">
    <location>
        <begin position="170"/>
        <end position="190"/>
    </location>
</feature>
<keyword evidence="4" id="KW-0256">Endoplasmic reticulum</keyword>
<name>A0A6A7FXD1_9CRUS</name>
<dbReference type="AlphaFoldDB" id="A0A6A7FXD1"/>
<dbReference type="PANTHER" id="PTHR13466:SF0">
    <property type="entry name" value="SMP-LTD DOMAIN-CONTAINING PROTEIN"/>
    <property type="match status" value="1"/>
</dbReference>
<evidence type="ECO:0000256" key="9">
    <source>
        <dbReference type="SAM" id="MobiDB-lite"/>
    </source>
</evidence>
<evidence type="ECO:0000256" key="3">
    <source>
        <dbReference type="ARBA" id="ARBA00022692"/>
    </source>
</evidence>
<evidence type="ECO:0000313" key="12">
    <source>
        <dbReference type="EMBL" id="LAC23186.1"/>
    </source>
</evidence>
<feature type="compositionally biased region" description="Low complexity" evidence="9">
    <location>
        <begin position="170"/>
        <end position="186"/>
    </location>
</feature>
<reference evidence="12" key="1">
    <citation type="submission" date="2017-11" db="EMBL/GenBank/DDBJ databases">
        <title>The sensing device of the deep-sea amphipod.</title>
        <authorList>
            <person name="Kobayashi H."/>
            <person name="Nagahama T."/>
            <person name="Arai W."/>
            <person name="Sasagawa Y."/>
            <person name="Umeda M."/>
            <person name="Hayashi T."/>
            <person name="Nikaido I."/>
            <person name="Watanabe H."/>
            <person name="Oguri K."/>
            <person name="Kitazato H."/>
            <person name="Fujioka K."/>
            <person name="Kido Y."/>
            <person name="Takami H."/>
        </authorList>
    </citation>
    <scope>NUCLEOTIDE SEQUENCE</scope>
    <source>
        <tissue evidence="12">Whole body</tissue>
    </source>
</reference>
<feature type="compositionally biased region" description="Basic and acidic residues" evidence="9">
    <location>
        <begin position="980"/>
        <end position="989"/>
    </location>
</feature>
<keyword evidence="8 10" id="KW-0472">Membrane</keyword>
<evidence type="ECO:0000256" key="8">
    <source>
        <dbReference type="ARBA" id="ARBA00023136"/>
    </source>
</evidence>
<feature type="compositionally biased region" description="Acidic residues" evidence="9">
    <location>
        <begin position="990"/>
        <end position="1008"/>
    </location>
</feature>
<feature type="compositionally biased region" description="Low complexity" evidence="9">
    <location>
        <begin position="608"/>
        <end position="621"/>
    </location>
</feature>
<feature type="compositionally biased region" description="Polar residues" evidence="9">
    <location>
        <begin position="968"/>
        <end position="977"/>
    </location>
</feature>
<feature type="domain" description="SMP-LTD" evidence="11">
    <location>
        <begin position="832"/>
        <end position="1139"/>
    </location>
</feature>
<feature type="compositionally biased region" description="Polar residues" evidence="9">
    <location>
        <begin position="84"/>
        <end position="107"/>
    </location>
</feature>
<keyword evidence="5 10" id="KW-1133">Transmembrane helix</keyword>
<dbReference type="GO" id="GO:0005789">
    <property type="term" value="C:endoplasmic reticulum membrane"/>
    <property type="evidence" value="ECO:0007669"/>
    <property type="project" value="UniProtKB-SubCell"/>
</dbReference>
<evidence type="ECO:0000256" key="1">
    <source>
        <dbReference type="ARBA" id="ARBA00004586"/>
    </source>
</evidence>
<feature type="compositionally biased region" description="Polar residues" evidence="9">
    <location>
        <begin position="1149"/>
        <end position="1162"/>
    </location>
</feature>
<dbReference type="PROSITE" id="PS51847">
    <property type="entry name" value="SMP"/>
    <property type="match status" value="1"/>
</dbReference>
<evidence type="ECO:0000256" key="4">
    <source>
        <dbReference type="ARBA" id="ARBA00022824"/>
    </source>
</evidence>
<evidence type="ECO:0000256" key="6">
    <source>
        <dbReference type="ARBA" id="ARBA00023055"/>
    </source>
</evidence>
<feature type="region of interest" description="Disordered" evidence="9">
    <location>
        <begin position="941"/>
        <end position="1016"/>
    </location>
</feature>
<dbReference type="InterPro" id="IPR031468">
    <property type="entry name" value="SMP_LBD"/>
</dbReference>
<feature type="transmembrane region" description="Helical" evidence="10">
    <location>
        <begin position="429"/>
        <end position="450"/>
    </location>
</feature>
<keyword evidence="3 10" id="KW-0812">Transmembrane</keyword>
<dbReference type="CDD" id="cd21675">
    <property type="entry name" value="SMP_TEX2"/>
    <property type="match status" value="1"/>
</dbReference>
<feature type="compositionally biased region" description="Polar residues" evidence="9">
    <location>
        <begin position="31"/>
        <end position="46"/>
    </location>
</feature>
<dbReference type="EMBL" id="IACT01003971">
    <property type="protein sequence ID" value="LAC23186.1"/>
    <property type="molecule type" value="mRNA"/>
</dbReference>
<keyword evidence="6" id="KW-0445">Lipid transport</keyword>
<dbReference type="GO" id="GO:0008289">
    <property type="term" value="F:lipid binding"/>
    <property type="evidence" value="ECO:0007669"/>
    <property type="project" value="UniProtKB-KW"/>
</dbReference>
<feature type="compositionally biased region" description="Low complexity" evidence="9">
    <location>
        <begin position="941"/>
        <end position="967"/>
    </location>
</feature>
<sequence>MNSIEGALMNTNKISLSLLRGRAAGQSAPSMSFRFNTASDNITQVSPDEEPEKREAPCPSSGANESASNRDDNTGGTDIIAIDKSQSNDKPNTGVKSQRSTNSNQSLAAPGPILRSHERRSSSLDEATTSSESLASPVSCVPGSSVPECSSLLEGASVPVLTSEGLVTSSIPATNTSSTSSISSTSTGGGLFSRLSKTFEVKLNEIRQEKLNRDRDKAAMDVAPEEDQHFVGMGMEGAQSLLDSSSIHRSLADSAKKTFDVDYQGTKSTSISLTNSPSKKTSLAQDLAGFRTEFGRNIPKLSELRNRKSNNKDRSRSSFTLNSILGRDDGLPLEDLMTEECEGFIEAGVEAEEGVLLTSPASVSVTYIPTSELPVEDPSSIKEFVQQFPQIIPENTQVINNSFPDRSTQETQSPSMKARITKALNDYNIFQWPVTRFVLIVAVLCILLPLPSFLSGFIVGGCLSGLLCSLILKLLLPNTSSSSSNRSTQSMQRPKLLDLPSDHIDQHYKGWLNKLDNEYYPDSYHVSLTHSVYVRLQGSTLQIDHPRRKISKHCRYGEELLSGGFVHHREYDLSGASIMLMPRNLPRRWLWSRKYPICLKLQNAHCSGSQSQSSSASTSRQGTPVRSIGVTTSAVSSTVSTPVRHLASTPLKAVPGAADSVLATATAGAAVLATATAEGAVLAATAAGAADQPCDTNCATVHGKDNPRSYATSATRGSKDVDDATAQNNAASAAADLDSFEEVTKDMCMEQTLYLFARSDREKDDWFRRFVAASEFSHEHDSRCSSSMDDNHSRVNNTLAAAAEAGASDTMPDASDFSNFMAALLHPPRVLGAREVTWVNAMAGRLLYDFLHNPYWANKIQERVQRKLSKVHVPHLVGELVVCGVQLGGTVPQLRSVGTPRQDQRGLWCDLNVEYEGNFTMTIETKLDLMKLKKSESLGNTAGTATATAPSGSAGSNPRVGSSSSSSFHNYTRSASSHDMLPRDIHFDTDTDDSVESSSDEEVGDDELGASGMAGESLHGGGRRFLKLVDSVAGNRYFQQAADTKLIQKAMRGVSNTRIVLSVKVERLCGTLTVNIPPQPSDRLWYGFKTPPELIMLAQPRLGDRSINLPFLSEFIQKQLHTVFEKVFVLPNMDDLVVPIMSPLLPGQTTLPRPPWETNTQGASASSPTIPAATATRRGSATSAATPDDHVQIMV</sequence>
<feature type="region of interest" description="Disordered" evidence="9">
    <location>
        <begin position="31"/>
        <end position="142"/>
    </location>
</feature>
<protein>
    <submittedName>
        <fullName evidence="12">Testis-expressed sequence 2 protein-like</fullName>
    </submittedName>
</protein>
<keyword evidence="2" id="KW-0813">Transport</keyword>
<evidence type="ECO:0000259" key="11">
    <source>
        <dbReference type="PROSITE" id="PS51847"/>
    </source>
</evidence>
<proteinExistence type="evidence at transcript level"/>
<organism evidence="12">
    <name type="scientific">Hirondellea gigas</name>
    <dbReference type="NCBI Taxonomy" id="1518452"/>
    <lineage>
        <taxon>Eukaryota</taxon>
        <taxon>Metazoa</taxon>
        <taxon>Ecdysozoa</taxon>
        <taxon>Arthropoda</taxon>
        <taxon>Crustacea</taxon>
        <taxon>Multicrustacea</taxon>
        <taxon>Malacostraca</taxon>
        <taxon>Eumalacostraca</taxon>
        <taxon>Peracarida</taxon>
        <taxon>Amphipoda</taxon>
        <taxon>Amphilochidea</taxon>
        <taxon>Lysianassida</taxon>
        <taxon>Lysianassidira</taxon>
        <taxon>Lysianassoidea</taxon>
        <taxon>Lysianassidae</taxon>
        <taxon>Hirondellea</taxon>
    </lineage>
</organism>
<feature type="compositionally biased region" description="Low complexity" evidence="9">
    <location>
        <begin position="1163"/>
        <end position="1186"/>
    </location>
</feature>
<feature type="compositionally biased region" description="Polar residues" evidence="9">
    <location>
        <begin position="124"/>
        <end position="134"/>
    </location>
</feature>
<evidence type="ECO:0000256" key="5">
    <source>
        <dbReference type="ARBA" id="ARBA00022989"/>
    </source>
</evidence>
<dbReference type="PANTHER" id="PTHR13466">
    <property type="entry name" value="TEX2 PROTEIN-RELATED"/>
    <property type="match status" value="1"/>
</dbReference>
<dbReference type="GO" id="GO:0006869">
    <property type="term" value="P:lipid transport"/>
    <property type="evidence" value="ECO:0007669"/>
    <property type="project" value="UniProtKB-KW"/>
</dbReference>
<evidence type="ECO:0000256" key="10">
    <source>
        <dbReference type="SAM" id="Phobius"/>
    </source>
</evidence>
<comment type="subcellular location">
    <subcellularLocation>
        <location evidence="1">Endoplasmic reticulum membrane</location>
    </subcellularLocation>
</comment>
<feature type="region of interest" description="Disordered" evidence="9">
    <location>
        <begin position="608"/>
        <end position="627"/>
    </location>
</feature>
<feature type="region of interest" description="Disordered" evidence="9">
    <location>
        <begin position="1149"/>
        <end position="1195"/>
    </location>
</feature>
<evidence type="ECO:0000256" key="7">
    <source>
        <dbReference type="ARBA" id="ARBA00023121"/>
    </source>
</evidence>
<evidence type="ECO:0000256" key="2">
    <source>
        <dbReference type="ARBA" id="ARBA00022448"/>
    </source>
</evidence>
<accession>A0A6A7FXD1</accession>